<reference evidence="3 4" key="1">
    <citation type="submission" date="2017-06" db="EMBL/GenBank/DDBJ databases">
        <title>A platform for efficient transgenesis in Macrostomum lignano, a flatworm model organism for stem cell research.</title>
        <authorList>
            <person name="Berezikov E."/>
        </authorList>
    </citation>
    <scope>NUCLEOTIDE SEQUENCE [LARGE SCALE GENOMIC DNA]</scope>
    <source>
        <strain evidence="3">DV1</strain>
        <tissue evidence="3">Whole organism</tissue>
    </source>
</reference>
<feature type="compositionally biased region" description="Pro residues" evidence="1">
    <location>
        <begin position="289"/>
        <end position="302"/>
    </location>
</feature>
<feature type="region of interest" description="Disordered" evidence="1">
    <location>
        <begin position="267"/>
        <end position="319"/>
    </location>
</feature>
<dbReference type="AlphaFoldDB" id="A0A267GND4"/>
<feature type="compositionally biased region" description="Low complexity" evidence="1">
    <location>
        <begin position="267"/>
        <end position="288"/>
    </location>
</feature>
<feature type="region of interest" description="Disordered" evidence="1">
    <location>
        <begin position="200"/>
        <end position="253"/>
    </location>
</feature>
<dbReference type="STRING" id="282301.A0A267GND4"/>
<evidence type="ECO:0000313" key="4">
    <source>
        <dbReference type="Proteomes" id="UP000215902"/>
    </source>
</evidence>
<name>A0A267GND4_9PLAT</name>
<feature type="non-terminal residue" evidence="3">
    <location>
        <position position="1"/>
    </location>
</feature>
<keyword evidence="4" id="KW-1185">Reference proteome</keyword>
<evidence type="ECO:0000256" key="1">
    <source>
        <dbReference type="SAM" id="MobiDB-lite"/>
    </source>
</evidence>
<dbReference type="OrthoDB" id="19903at2759"/>
<keyword evidence="2" id="KW-0732">Signal</keyword>
<evidence type="ECO:0000313" key="3">
    <source>
        <dbReference type="EMBL" id="PAA87523.1"/>
    </source>
</evidence>
<feature type="signal peptide" evidence="2">
    <location>
        <begin position="1"/>
        <end position="35"/>
    </location>
</feature>
<feature type="compositionally biased region" description="Pro residues" evidence="1">
    <location>
        <begin position="310"/>
        <end position="319"/>
    </location>
</feature>
<feature type="chain" id="PRO_5012062993" description="DUF3456 domain-containing protein" evidence="2">
    <location>
        <begin position="36"/>
        <end position="319"/>
    </location>
</feature>
<feature type="compositionally biased region" description="Low complexity" evidence="1">
    <location>
        <begin position="200"/>
        <end position="223"/>
    </location>
</feature>
<dbReference type="EMBL" id="NIVC01000227">
    <property type="protein sequence ID" value="PAA87523.1"/>
    <property type="molecule type" value="Genomic_DNA"/>
</dbReference>
<evidence type="ECO:0000256" key="2">
    <source>
        <dbReference type="SAM" id="SignalP"/>
    </source>
</evidence>
<gene>
    <name evidence="3" type="ORF">BOX15_Mlig018256g1</name>
</gene>
<dbReference type="Proteomes" id="UP000215902">
    <property type="component" value="Unassembled WGS sequence"/>
</dbReference>
<evidence type="ECO:0008006" key="5">
    <source>
        <dbReference type="Google" id="ProtNLM"/>
    </source>
</evidence>
<accession>A0A267GND4</accession>
<protein>
    <recommendedName>
        <fullName evidence="5">DUF3456 domain-containing protein</fullName>
    </recommendedName>
</protein>
<organism evidence="3 4">
    <name type="scientific">Macrostomum lignano</name>
    <dbReference type="NCBI Taxonomy" id="282301"/>
    <lineage>
        <taxon>Eukaryota</taxon>
        <taxon>Metazoa</taxon>
        <taxon>Spiralia</taxon>
        <taxon>Lophotrochozoa</taxon>
        <taxon>Platyhelminthes</taxon>
        <taxon>Rhabditophora</taxon>
        <taxon>Macrostomorpha</taxon>
        <taxon>Macrostomida</taxon>
        <taxon>Macrostomidae</taxon>
        <taxon>Macrostomum</taxon>
    </lineage>
</organism>
<proteinExistence type="predicted"/>
<sequence length="319" mass="33162">LNDSDTRSQNSTMPLIYQLASIGLLLSLISHVAQSGSPDSQQLSSQCQACSAIAAAFQRGLERTARDNFGGGNTNWEETRLGTYALSETRLVDITDRLCKDKDNEMNGVTSSECHAMLEKIEEDIEKFWFGAFKANPTSASLRDSVCVNGTAACCAYGRWDRSARPAPTAPAAAATAMGTGLGPALAHATVTRATQVLSAQTAQPNTTAPTARATANAKPAARLVEAPAPVRWPPSAISAPTATRQSSKLTEPRVLISTNARPAVRAVGRGASARTCPAATGAATVTGPAPPAPDPARPAAPPVRQDSNPRPPGPVVKT</sequence>
<feature type="compositionally biased region" description="Polar residues" evidence="1">
    <location>
        <begin position="239"/>
        <end position="250"/>
    </location>
</feature>
<comment type="caution">
    <text evidence="3">The sequence shown here is derived from an EMBL/GenBank/DDBJ whole genome shotgun (WGS) entry which is preliminary data.</text>
</comment>